<reference evidence="1 2" key="1">
    <citation type="journal article" date="2015" name="Proc. Natl. Acad. Sci. U.S.A.">
        <title>The resurrection genome of Boea hygrometrica: A blueprint for survival of dehydration.</title>
        <authorList>
            <person name="Xiao L."/>
            <person name="Yang G."/>
            <person name="Zhang L."/>
            <person name="Yang X."/>
            <person name="Zhao S."/>
            <person name="Ji Z."/>
            <person name="Zhou Q."/>
            <person name="Hu M."/>
            <person name="Wang Y."/>
            <person name="Chen M."/>
            <person name="Xu Y."/>
            <person name="Jin H."/>
            <person name="Xiao X."/>
            <person name="Hu G."/>
            <person name="Bao F."/>
            <person name="Hu Y."/>
            <person name="Wan P."/>
            <person name="Li L."/>
            <person name="Deng X."/>
            <person name="Kuang T."/>
            <person name="Xiang C."/>
            <person name="Zhu J.K."/>
            <person name="Oliver M.J."/>
            <person name="He Y."/>
        </authorList>
    </citation>
    <scope>NUCLEOTIDE SEQUENCE [LARGE SCALE GENOMIC DNA]</scope>
    <source>
        <strain evidence="2">cv. XS01</strain>
    </source>
</reference>
<organism evidence="1 2">
    <name type="scientific">Dorcoceras hygrometricum</name>
    <dbReference type="NCBI Taxonomy" id="472368"/>
    <lineage>
        <taxon>Eukaryota</taxon>
        <taxon>Viridiplantae</taxon>
        <taxon>Streptophyta</taxon>
        <taxon>Embryophyta</taxon>
        <taxon>Tracheophyta</taxon>
        <taxon>Spermatophyta</taxon>
        <taxon>Magnoliopsida</taxon>
        <taxon>eudicotyledons</taxon>
        <taxon>Gunneridae</taxon>
        <taxon>Pentapetalae</taxon>
        <taxon>asterids</taxon>
        <taxon>lamiids</taxon>
        <taxon>Lamiales</taxon>
        <taxon>Gesneriaceae</taxon>
        <taxon>Didymocarpoideae</taxon>
        <taxon>Trichosporeae</taxon>
        <taxon>Loxocarpinae</taxon>
        <taxon>Dorcoceras</taxon>
    </lineage>
</organism>
<gene>
    <name evidence="1" type="ORF">F511_31147</name>
</gene>
<evidence type="ECO:0000313" key="1">
    <source>
        <dbReference type="EMBL" id="KZV37765.1"/>
    </source>
</evidence>
<name>A0A2Z7C0G6_9LAMI</name>
<dbReference type="EMBL" id="KV002493">
    <property type="protein sequence ID" value="KZV37765.1"/>
    <property type="molecule type" value="Genomic_DNA"/>
</dbReference>
<evidence type="ECO:0000313" key="2">
    <source>
        <dbReference type="Proteomes" id="UP000250235"/>
    </source>
</evidence>
<sequence>MHLLIQTTSLWLRKNCCQQLISKRKAQNAAFQLIQTTPLLNALEFARLLVSSNHHNATTTSSKEYVTPTSSYLSTALATDSTNHQLITVHKRNC</sequence>
<accession>A0A2Z7C0G6</accession>
<keyword evidence="2" id="KW-1185">Reference proteome</keyword>
<dbReference type="Proteomes" id="UP000250235">
    <property type="component" value="Unassembled WGS sequence"/>
</dbReference>
<dbReference type="AlphaFoldDB" id="A0A2Z7C0G6"/>
<proteinExistence type="predicted"/>
<protein>
    <submittedName>
        <fullName evidence="1">Uncharacterized protein</fullName>
    </submittedName>
</protein>